<feature type="domain" description="Signal transduction histidine kinase internal region" evidence="2">
    <location>
        <begin position="160"/>
        <end position="238"/>
    </location>
</feature>
<evidence type="ECO:0000313" key="4">
    <source>
        <dbReference type="EMBL" id="MDN3724084.1"/>
    </source>
</evidence>
<feature type="transmembrane region" description="Helical" evidence="1">
    <location>
        <begin position="80"/>
        <end position="99"/>
    </location>
</feature>
<evidence type="ECO:0000259" key="3">
    <source>
        <dbReference type="Pfam" id="PF13239"/>
    </source>
</evidence>
<feature type="transmembrane region" description="Helical" evidence="1">
    <location>
        <begin position="7"/>
        <end position="27"/>
    </location>
</feature>
<dbReference type="Pfam" id="PF13239">
    <property type="entry name" value="2TM"/>
    <property type="match status" value="1"/>
</dbReference>
<dbReference type="PANTHER" id="PTHR34220:SF7">
    <property type="entry name" value="SENSOR HISTIDINE KINASE YPDA"/>
    <property type="match status" value="1"/>
</dbReference>
<keyword evidence="1" id="KW-0472">Membrane</keyword>
<comment type="caution">
    <text evidence="4">The sequence shown here is derived from an EMBL/GenBank/DDBJ whole genome shotgun (WGS) entry which is preliminary data.</text>
</comment>
<gene>
    <name evidence="4" type="ORF">QRD02_06790</name>
</gene>
<accession>A0ABT8DJD8</accession>
<protein>
    <submittedName>
        <fullName evidence="4">2TM domain-containing protein</fullName>
    </submittedName>
</protein>
<name>A0ABT8DJD8_9FLAO</name>
<sequence length="442" mass="51429">MRILKDFGKAFFVGTLVFIILVLIQYANGYKFESGTEILIAFLYNQLYSVVLYMVNAWYFGFLLKWFPNQAFRPKNLLKGAFGGILITVASLFLIRIFSETILGDKTVSEFIETEQIQYYYTSFIISVVVTAIFYAIYYYRNKQEKRVTEQKIIAGTASAKFDALKNQLDPHFLFNSLNVLTSLIEENPEAATRFTTSLSKVYRYVLEQKNKELVTLEEELKFAELYMSLLAVRFENSILFTKPDKLQNPQAKVVPLSLQLLLENAVKHNQVMPSKVLRINIVEENGTLVITNNVQPKQVLKESTGVGLRNIRERYALLTERPITIQENRKEFRVAIPILNEKIKFMNTQDTFISEKKYKLAKKRVENLKGFYIHFTIYLLMVPVFIYLNYISRAGFPWALFPIVGWGIGVTSHASETFNYNPFFGKDWEERKIREIMDKDE</sequence>
<dbReference type="RefSeq" id="WP_290254177.1">
    <property type="nucleotide sequence ID" value="NZ_JAUGQQ010000003.1"/>
</dbReference>
<feature type="transmembrane region" description="Helical" evidence="1">
    <location>
        <begin position="47"/>
        <end position="68"/>
    </location>
</feature>
<proteinExistence type="predicted"/>
<keyword evidence="1" id="KW-0812">Transmembrane</keyword>
<dbReference type="PANTHER" id="PTHR34220">
    <property type="entry name" value="SENSOR HISTIDINE KINASE YPDA"/>
    <property type="match status" value="1"/>
</dbReference>
<feature type="domain" description="2TM" evidence="3">
    <location>
        <begin position="361"/>
        <end position="439"/>
    </location>
</feature>
<feature type="transmembrane region" description="Helical" evidence="1">
    <location>
        <begin position="119"/>
        <end position="140"/>
    </location>
</feature>
<dbReference type="Pfam" id="PF06580">
    <property type="entry name" value="His_kinase"/>
    <property type="match status" value="1"/>
</dbReference>
<evidence type="ECO:0000256" key="1">
    <source>
        <dbReference type="SAM" id="Phobius"/>
    </source>
</evidence>
<keyword evidence="1" id="KW-1133">Transmembrane helix</keyword>
<dbReference type="Proteomes" id="UP001244787">
    <property type="component" value="Unassembled WGS sequence"/>
</dbReference>
<reference evidence="4 5" key="1">
    <citation type="submission" date="2023-06" db="EMBL/GenBank/DDBJ databases">
        <authorList>
            <person name="Ye Y.-Q."/>
            <person name="Du Z.-J."/>
        </authorList>
    </citation>
    <scope>NUCLEOTIDE SEQUENCE [LARGE SCALE GENOMIC DNA]</scope>
    <source>
        <strain evidence="4 5">SDUM287046</strain>
    </source>
</reference>
<feature type="transmembrane region" description="Helical" evidence="1">
    <location>
        <begin position="372"/>
        <end position="391"/>
    </location>
</feature>
<evidence type="ECO:0000259" key="2">
    <source>
        <dbReference type="Pfam" id="PF06580"/>
    </source>
</evidence>
<dbReference type="InterPro" id="IPR010559">
    <property type="entry name" value="Sig_transdc_His_kin_internal"/>
</dbReference>
<dbReference type="InterPro" id="IPR025698">
    <property type="entry name" value="2TM_dom"/>
</dbReference>
<evidence type="ECO:0000313" key="5">
    <source>
        <dbReference type="Proteomes" id="UP001244787"/>
    </source>
</evidence>
<dbReference type="InterPro" id="IPR036890">
    <property type="entry name" value="HATPase_C_sf"/>
</dbReference>
<organism evidence="4 5">
    <name type="scientific">Aequorivita aurantiaca</name>
    <dbReference type="NCBI Taxonomy" id="3053356"/>
    <lineage>
        <taxon>Bacteria</taxon>
        <taxon>Pseudomonadati</taxon>
        <taxon>Bacteroidota</taxon>
        <taxon>Flavobacteriia</taxon>
        <taxon>Flavobacteriales</taxon>
        <taxon>Flavobacteriaceae</taxon>
        <taxon>Aequorivita</taxon>
    </lineage>
</organism>
<keyword evidence="5" id="KW-1185">Reference proteome</keyword>
<dbReference type="InterPro" id="IPR050640">
    <property type="entry name" value="Bact_2-comp_sensor_kinase"/>
</dbReference>
<dbReference type="EMBL" id="JAUGQQ010000003">
    <property type="protein sequence ID" value="MDN3724084.1"/>
    <property type="molecule type" value="Genomic_DNA"/>
</dbReference>
<dbReference type="Gene3D" id="3.30.565.10">
    <property type="entry name" value="Histidine kinase-like ATPase, C-terminal domain"/>
    <property type="match status" value="1"/>
</dbReference>